<feature type="compositionally biased region" description="Polar residues" evidence="3">
    <location>
        <begin position="61"/>
        <end position="75"/>
    </location>
</feature>
<evidence type="ECO:0000313" key="5">
    <source>
        <dbReference type="EMBL" id="VTT71053.1"/>
    </source>
</evidence>
<keyword evidence="1" id="KW-0479">Metal-binding</keyword>
<gene>
    <name evidence="5" type="ORF">C2S_8287</name>
</gene>
<dbReference type="Gene3D" id="4.10.240.10">
    <property type="entry name" value="Zn(2)-C6 fungal-type DNA-binding domain"/>
    <property type="match status" value="1"/>
</dbReference>
<dbReference type="GO" id="GO:0000981">
    <property type="term" value="F:DNA-binding transcription factor activity, RNA polymerase II-specific"/>
    <property type="evidence" value="ECO:0007669"/>
    <property type="project" value="InterPro"/>
</dbReference>
<dbReference type="Pfam" id="PF00172">
    <property type="entry name" value="Zn_clus"/>
    <property type="match status" value="1"/>
</dbReference>
<accession>A0A9Q9UDA5</accession>
<dbReference type="InterPro" id="IPR036864">
    <property type="entry name" value="Zn2-C6_fun-type_DNA-bd_sf"/>
</dbReference>
<dbReference type="GO" id="GO:0006351">
    <property type="term" value="P:DNA-templated transcription"/>
    <property type="evidence" value="ECO:0007669"/>
    <property type="project" value="InterPro"/>
</dbReference>
<dbReference type="Proteomes" id="UP000760494">
    <property type="component" value="Unassembled WGS sequence"/>
</dbReference>
<dbReference type="SUPFAM" id="SSF57701">
    <property type="entry name" value="Zn2/Cys6 DNA-binding domain"/>
    <property type="match status" value="1"/>
</dbReference>
<dbReference type="PANTHER" id="PTHR47425">
    <property type="entry name" value="FARB-RELATED"/>
    <property type="match status" value="1"/>
</dbReference>
<dbReference type="AlphaFoldDB" id="A0A9Q9UDA5"/>
<dbReference type="GO" id="GO:0008270">
    <property type="term" value="F:zinc ion binding"/>
    <property type="evidence" value="ECO:0007669"/>
    <property type="project" value="InterPro"/>
</dbReference>
<feature type="domain" description="Zn(2)-C6 fungal-type" evidence="4">
    <location>
        <begin position="19"/>
        <end position="53"/>
    </location>
</feature>
<dbReference type="Pfam" id="PF04082">
    <property type="entry name" value="Fungal_trans"/>
    <property type="match status" value="1"/>
</dbReference>
<organism evidence="5 6">
    <name type="scientific">Fusarium fujikuroi</name>
    <name type="common">Bakanae and foot rot disease fungus</name>
    <name type="synonym">Gibberella fujikuroi</name>
    <dbReference type="NCBI Taxonomy" id="5127"/>
    <lineage>
        <taxon>Eukaryota</taxon>
        <taxon>Fungi</taxon>
        <taxon>Dikarya</taxon>
        <taxon>Ascomycota</taxon>
        <taxon>Pezizomycotina</taxon>
        <taxon>Sordariomycetes</taxon>
        <taxon>Hypocreomycetidae</taxon>
        <taxon>Hypocreales</taxon>
        <taxon>Nectriaceae</taxon>
        <taxon>Fusarium</taxon>
        <taxon>Fusarium fujikuroi species complex</taxon>
    </lineage>
</organism>
<dbReference type="PROSITE" id="PS50048">
    <property type="entry name" value="ZN2_CY6_FUNGAL_2"/>
    <property type="match status" value="1"/>
</dbReference>
<dbReference type="EMBL" id="CABFJX010000312">
    <property type="protein sequence ID" value="VTT71053.1"/>
    <property type="molecule type" value="Genomic_DNA"/>
</dbReference>
<evidence type="ECO:0000256" key="3">
    <source>
        <dbReference type="SAM" id="MobiDB-lite"/>
    </source>
</evidence>
<dbReference type="CDD" id="cd00067">
    <property type="entry name" value="GAL4"/>
    <property type="match status" value="1"/>
</dbReference>
<reference evidence="5" key="1">
    <citation type="submission" date="2019-05" db="EMBL/GenBank/DDBJ databases">
        <authorList>
            <person name="Piombo E."/>
        </authorList>
    </citation>
    <scope>NUCLEOTIDE SEQUENCE</scope>
    <source>
        <strain evidence="5">C2S</strain>
    </source>
</reference>
<dbReference type="InterPro" id="IPR052761">
    <property type="entry name" value="Fungal_Detox/Toxin_TFs"/>
</dbReference>
<evidence type="ECO:0000313" key="6">
    <source>
        <dbReference type="Proteomes" id="UP000760494"/>
    </source>
</evidence>
<dbReference type="PROSITE" id="PS00463">
    <property type="entry name" value="ZN2_CY6_FUNGAL_1"/>
    <property type="match status" value="1"/>
</dbReference>
<dbReference type="InterPro" id="IPR007219">
    <property type="entry name" value="XnlR_reg_dom"/>
</dbReference>
<comment type="caution">
    <text evidence="5">The sequence shown here is derived from an EMBL/GenBank/DDBJ whole genome shotgun (WGS) entry which is preliminary data.</text>
</comment>
<evidence type="ECO:0000259" key="4">
    <source>
        <dbReference type="PROSITE" id="PS50048"/>
    </source>
</evidence>
<sequence length="719" mass="81371">MSALVETCMERRPVKKPRACSHCHLRKVRCDAWQVGLPCTRCRRRQQDSTCVLVAAPSQSERTSSQEILPQPNQADSDDCDSDLGLLQGVLGAPPITLTPNHGPPQLQASSTHQIDQGNSEVAAVHLALNTPPSDVSVQEQDVQLRIAEEMCREDTTVVSPNHSGNADECCEVIEYHEGITPVTILGQAIGKRQPNRLTRVMLKRARTDKGPQMGNMQAASTNMDFLEQKGALNIPPRNICNQLLKIYFTCVYPYAPILDRAQFMEEYYAGRQSMFTMQSILANVAAHAPEELLQRIGFNDRETAQKTFYSRAILVYDLGGETGQLNRLQGSIMLSSLSFTYAMDKDYRYWFSNACRIATQLGLHRQYISQRVDPKSKRLFRRIWWALYNRDVLMAVLGLTNLTNFDERYCDTNQLTEDDWDDTKVPDRFASVIPPITRLHKICFLEHCRLSLISKRFLQYFKTPGRVPSASEIQDLENDILGWKNKLDPGISLLSFQEWSVANVLVLVLLAISFRLEAVFYRTLRDIHRRNGDSASMQQVTQRQENAMFELSAIMQRASINDVIGLCPLSFMTCASSILAMRIEIALDPSTAPKKKKALTTQLSTELQYLREGCEYWGSITWTVRMFEAAMVKTGLSIQQQQPGMGAEGVERGFQHAEANQRPRDPTFLADTSNMDAFDDPDMFFRHIPDMDTMNNLAGVFPLADDYDWIESFLLAPS</sequence>
<protein>
    <recommendedName>
        <fullName evidence="4">Zn(2)-C6 fungal-type domain-containing protein</fullName>
    </recommendedName>
</protein>
<proteinExistence type="predicted"/>
<dbReference type="InterPro" id="IPR001138">
    <property type="entry name" value="Zn2Cys6_DnaBD"/>
</dbReference>
<name>A0A9Q9UDA5_FUSFU</name>
<dbReference type="SMART" id="SM00906">
    <property type="entry name" value="Fungal_trans"/>
    <property type="match status" value="1"/>
</dbReference>
<dbReference type="PANTHER" id="PTHR47425:SF2">
    <property type="entry name" value="FARB-RELATED"/>
    <property type="match status" value="1"/>
</dbReference>
<evidence type="ECO:0000256" key="2">
    <source>
        <dbReference type="ARBA" id="ARBA00023242"/>
    </source>
</evidence>
<dbReference type="CDD" id="cd12148">
    <property type="entry name" value="fungal_TF_MHR"/>
    <property type="match status" value="1"/>
</dbReference>
<feature type="region of interest" description="Disordered" evidence="3">
    <location>
        <begin position="61"/>
        <end position="81"/>
    </location>
</feature>
<evidence type="ECO:0000256" key="1">
    <source>
        <dbReference type="ARBA" id="ARBA00022723"/>
    </source>
</evidence>
<dbReference type="GO" id="GO:0003677">
    <property type="term" value="F:DNA binding"/>
    <property type="evidence" value="ECO:0007669"/>
    <property type="project" value="InterPro"/>
</dbReference>
<keyword evidence="2" id="KW-0539">Nucleus</keyword>
<dbReference type="SMART" id="SM00066">
    <property type="entry name" value="GAL4"/>
    <property type="match status" value="1"/>
</dbReference>